<evidence type="ECO:0000313" key="15">
    <source>
        <dbReference type="EMBL" id="KAJ1724358.1"/>
    </source>
</evidence>
<feature type="region of interest" description="Disordered" evidence="13">
    <location>
        <begin position="689"/>
        <end position="726"/>
    </location>
</feature>
<evidence type="ECO:0000256" key="13">
    <source>
        <dbReference type="SAM" id="MobiDB-lite"/>
    </source>
</evidence>
<feature type="repeat" description="ANK" evidence="11">
    <location>
        <begin position="104"/>
        <end position="137"/>
    </location>
</feature>
<feature type="region of interest" description="Disordered" evidence="13">
    <location>
        <begin position="1"/>
        <end position="71"/>
    </location>
</feature>
<reference evidence="15" key="1">
    <citation type="submission" date="2022-07" db="EMBL/GenBank/DDBJ databases">
        <title>Phylogenomic reconstructions and comparative analyses of Kickxellomycotina fungi.</title>
        <authorList>
            <person name="Reynolds N.K."/>
            <person name="Stajich J.E."/>
            <person name="Barry K."/>
            <person name="Grigoriev I.V."/>
            <person name="Crous P."/>
            <person name="Smith M.E."/>
        </authorList>
    </citation>
    <scope>NUCLEOTIDE SEQUENCE</scope>
    <source>
        <strain evidence="15">NBRC 32514</strain>
    </source>
</reference>
<evidence type="ECO:0000256" key="2">
    <source>
        <dbReference type="ARBA" id="ARBA00010104"/>
    </source>
</evidence>
<comment type="caution">
    <text evidence="12">Lacks conserved residue(s) required for the propagation of feature annotation.</text>
</comment>
<dbReference type="EMBL" id="JANBOJ010000034">
    <property type="protein sequence ID" value="KAJ1724358.1"/>
    <property type="molecule type" value="Genomic_DNA"/>
</dbReference>
<dbReference type="Pfam" id="PF01529">
    <property type="entry name" value="DHHC"/>
    <property type="match status" value="1"/>
</dbReference>
<keyword evidence="6 11" id="KW-0040">ANK repeat</keyword>
<sequence length="823" mass="89198">MASPPPQSPGDKTPAGKSRAKDILPLAQKAAAQTAVSTSDATGVITQPSSDERPGDAGPSSSPEADKAEEENSAFWAAIQRDDVATVRQIIEDGLWGAEQRDSGGNAPLHWAAQAGAQRVVAYLVETQQADVNARCQRYSAPVLFWAINQQRLATAQYLVDHGANVLLRDSQQMTALHAAVHSGAIALVIYIASVQLAAQPNSVDAGDYAGTTALMWAAYQRKQQIMEFLLRCGADINAHNKQGDTPLQFGMMSTAADIVDTLLAQGADPLLQTPLPPHAVQESPDSGAVRTKTPRDFAVAHSFAAVFDEQVSMARRMRAIEDPGARVLRWSLRKEVMAAAIPLVFVWLALAAVAVYPWFVGVPLGLLVFALMHLLVLRYVTRSKQPLHLQSVPYFSAVFQVSALYILVTWVTRILPVTAGGSIDGHAIPTHRALNLLFALAFGACMYCFYRAVFGDPGYIARNETILAALPVVQQLAREDSLDFDHFCRTCLNARPLRSKHCRVCNRCVARFDHHCPWTYNCVGLRNHRHFIMFLVFLFFGIAAYIMLVGTYISYIFVVYDPIPGQPCYLGDITCGMFQSDAWVVVLTLWVGVNCAWATFLLVSQLYQIAVGSTTNELTTGYSRVSPRTKDGHGHSHHGHGHGHGHSHGHGHDHRAGGRGRRSVLKGAFGWIASLIVGIGGTVASGDRTMSTSGAAGPGMDSEAEQLSPDSQMPPPISQSSTASSGEILAENQVGQASIPLTSMRYASLLNADGNVDSKRRKDPYNFGLVDNCLGFWTHDAEGRLAGADWFKAMKLTDLAPYCPPPAPQLQDSEYVSFNVAV</sequence>
<feature type="transmembrane region" description="Helical" evidence="12">
    <location>
        <begin position="583"/>
        <end position="604"/>
    </location>
</feature>
<feature type="transmembrane region" description="Helical" evidence="12">
    <location>
        <begin position="532"/>
        <end position="558"/>
    </location>
</feature>
<dbReference type="Gene3D" id="1.25.40.20">
    <property type="entry name" value="Ankyrin repeat-containing domain"/>
    <property type="match status" value="2"/>
</dbReference>
<dbReference type="InterPro" id="IPR001594">
    <property type="entry name" value="Palmitoyltrfase_DHHC"/>
</dbReference>
<feature type="domain" description="Palmitoyltransferase DHHC" evidence="14">
    <location>
        <begin position="485"/>
        <end position="619"/>
    </location>
</feature>
<name>A0A9W7Y5K0_9FUNG</name>
<dbReference type="Pfam" id="PF12796">
    <property type="entry name" value="Ank_2"/>
    <property type="match status" value="2"/>
</dbReference>
<dbReference type="InterPro" id="IPR036770">
    <property type="entry name" value="Ankyrin_rpt-contain_sf"/>
</dbReference>
<gene>
    <name evidence="15" type="primary">AKR1</name>
    <name evidence="15" type="ORF">LPJ53_001374</name>
</gene>
<dbReference type="AlphaFoldDB" id="A0A9W7Y5K0"/>
<accession>A0A9W7Y5K0</accession>
<evidence type="ECO:0000256" key="6">
    <source>
        <dbReference type="ARBA" id="ARBA00023043"/>
    </source>
</evidence>
<keyword evidence="12 15" id="KW-0808">Transferase</keyword>
<feature type="compositionally biased region" description="Basic residues" evidence="13">
    <location>
        <begin position="636"/>
        <end position="661"/>
    </location>
</feature>
<protein>
    <recommendedName>
        <fullName evidence="12">Palmitoyltransferase</fullName>
        <ecNumber evidence="12">2.3.1.225</ecNumber>
    </recommendedName>
</protein>
<feature type="transmembrane region" description="Helical" evidence="12">
    <location>
        <begin position="665"/>
        <end position="685"/>
    </location>
</feature>
<organism evidence="15 16">
    <name type="scientific">Coemansia erecta</name>
    <dbReference type="NCBI Taxonomy" id="147472"/>
    <lineage>
        <taxon>Eukaryota</taxon>
        <taxon>Fungi</taxon>
        <taxon>Fungi incertae sedis</taxon>
        <taxon>Zoopagomycota</taxon>
        <taxon>Kickxellomycotina</taxon>
        <taxon>Kickxellomycetes</taxon>
        <taxon>Kickxellales</taxon>
        <taxon>Kickxellaceae</taxon>
        <taxon>Coemansia</taxon>
    </lineage>
</organism>
<keyword evidence="9" id="KW-0449">Lipoprotein</keyword>
<keyword evidence="4" id="KW-0677">Repeat</keyword>
<feature type="transmembrane region" description="Helical" evidence="12">
    <location>
        <begin position="393"/>
        <end position="414"/>
    </location>
</feature>
<feature type="region of interest" description="Disordered" evidence="13">
    <location>
        <begin position="621"/>
        <end position="661"/>
    </location>
</feature>
<dbReference type="Pfam" id="PF13637">
    <property type="entry name" value="Ank_4"/>
    <property type="match status" value="1"/>
</dbReference>
<proteinExistence type="inferred from homology"/>
<comment type="subcellular location">
    <subcellularLocation>
        <location evidence="1">Membrane</location>
        <topology evidence="1">Multi-pass membrane protein</topology>
    </subcellularLocation>
</comment>
<evidence type="ECO:0000256" key="5">
    <source>
        <dbReference type="ARBA" id="ARBA00022989"/>
    </source>
</evidence>
<dbReference type="SMART" id="SM00248">
    <property type="entry name" value="ANK"/>
    <property type="match status" value="6"/>
</dbReference>
<keyword evidence="12 15" id="KW-0012">Acyltransferase</keyword>
<dbReference type="PRINTS" id="PR01415">
    <property type="entry name" value="ANKYRIN"/>
</dbReference>
<dbReference type="PANTHER" id="PTHR24161:SF85">
    <property type="entry name" value="PALMITOYLTRANSFERASE HIP14"/>
    <property type="match status" value="1"/>
</dbReference>
<evidence type="ECO:0000256" key="10">
    <source>
        <dbReference type="ARBA" id="ARBA00048048"/>
    </source>
</evidence>
<dbReference type="OrthoDB" id="6781668at2759"/>
<feature type="repeat" description="ANK" evidence="11">
    <location>
        <begin position="210"/>
        <end position="242"/>
    </location>
</feature>
<evidence type="ECO:0000259" key="14">
    <source>
        <dbReference type="Pfam" id="PF01529"/>
    </source>
</evidence>
<keyword evidence="16" id="KW-1185">Reference proteome</keyword>
<keyword evidence="5 12" id="KW-1133">Transmembrane helix</keyword>
<dbReference type="GO" id="GO:0019706">
    <property type="term" value="F:protein-cysteine S-palmitoyltransferase activity"/>
    <property type="evidence" value="ECO:0007669"/>
    <property type="project" value="UniProtKB-EC"/>
</dbReference>
<dbReference type="PROSITE" id="PS50297">
    <property type="entry name" value="ANK_REP_REGION"/>
    <property type="match status" value="2"/>
</dbReference>
<evidence type="ECO:0000256" key="12">
    <source>
        <dbReference type="RuleBase" id="RU079119"/>
    </source>
</evidence>
<dbReference type="Proteomes" id="UP001149813">
    <property type="component" value="Unassembled WGS sequence"/>
</dbReference>
<evidence type="ECO:0000256" key="1">
    <source>
        <dbReference type="ARBA" id="ARBA00004141"/>
    </source>
</evidence>
<evidence type="ECO:0000256" key="11">
    <source>
        <dbReference type="PROSITE-ProRule" id="PRU00023"/>
    </source>
</evidence>
<evidence type="ECO:0000313" key="16">
    <source>
        <dbReference type="Proteomes" id="UP001149813"/>
    </source>
</evidence>
<dbReference type="SUPFAM" id="SSF48403">
    <property type="entry name" value="Ankyrin repeat"/>
    <property type="match status" value="1"/>
</dbReference>
<feature type="transmembrane region" description="Helical" evidence="12">
    <location>
        <begin position="363"/>
        <end position="381"/>
    </location>
</feature>
<comment type="domain">
    <text evidence="12">The DHHC domain is required for palmitoyltransferase activity.</text>
</comment>
<comment type="catalytic activity">
    <reaction evidence="10 12">
        <text>L-cysteinyl-[protein] + hexadecanoyl-CoA = S-hexadecanoyl-L-cysteinyl-[protein] + CoA</text>
        <dbReference type="Rhea" id="RHEA:36683"/>
        <dbReference type="Rhea" id="RHEA-COMP:10131"/>
        <dbReference type="Rhea" id="RHEA-COMP:11032"/>
        <dbReference type="ChEBI" id="CHEBI:29950"/>
        <dbReference type="ChEBI" id="CHEBI:57287"/>
        <dbReference type="ChEBI" id="CHEBI:57379"/>
        <dbReference type="ChEBI" id="CHEBI:74151"/>
        <dbReference type="EC" id="2.3.1.225"/>
    </reaction>
</comment>
<evidence type="ECO:0000256" key="9">
    <source>
        <dbReference type="ARBA" id="ARBA00023288"/>
    </source>
</evidence>
<comment type="similarity">
    <text evidence="2">Belongs to the DHHC palmitoyltransferase family. AKR/ZDHHC17 subfamily.</text>
</comment>
<feature type="compositionally biased region" description="Polar residues" evidence="13">
    <location>
        <begin position="34"/>
        <end position="49"/>
    </location>
</feature>
<evidence type="ECO:0000256" key="7">
    <source>
        <dbReference type="ARBA" id="ARBA00023136"/>
    </source>
</evidence>
<dbReference type="PROSITE" id="PS50216">
    <property type="entry name" value="DHHC"/>
    <property type="match status" value="1"/>
</dbReference>
<evidence type="ECO:0000256" key="8">
    <source>
        <dbReference type="ARBA" id="ARBA00023139"/>
    </source>
</evidence>
<keyword evidence="8" id="KW-0564">Palmitate</keyword>
<dbReference type="GO" id="GO:0016020">
    <property type="term" value="C:membrane"/>
    <property type="evidence" value="ECO:0007669"/>
    <property type="project" value="UniProtKB-SubCell"/>
</dbReference>
<keyword evidence="3 12" id="KW-0812">Transmembrane</keyword>
<feature type="transmembrane region" description="Helical" evidence="12">
    <location>
        <begin position="337"/>
        <end position="357"/>
    </location>
</feature>
<comment type="caution">
    <text evidence="15">The sequence shown here is derived from an EMBL/GenBank/DDBJ whole genome shotgun (WGS) entry which is preliminary data.</text>
</comment>
<dbReference type="PANTHER" id="PTHR24161">
    <property type="entry name" value="ANK_REP_REGION DOMAIN-CONTAINING PROTEIN-RELATED"/>
    <property type="match status" value="1"/>
</dbReference>
<evidence type="ECO:0000256" key="3">
    <source>
        <dbReference type="ARBA" id="ARBA00022692"/>
    </source>
</evidence>
<evidence type="ECO:0000256" key="4">
    <source>
        <dbReference type="ARBA" id="ARBA00022737"/>
    </source>
</evidence>
<dbReference type="InterPro" id="IPR002110">
    <property type="entry name" value="Ankyrin_rpt"/>
</dbReference>
<dbReference type="PROSITE" id="PS50088">
    <property type="entry name" value="ANK_REPEAT"/>
    <property type="match status" value="3"/>
</dbReference>
<feature type="repeat" description="ANK" evidence="11">
    <location>
        <begin position="243"/>
        <end position="275"/>
    </location>
</feature>
<dbReference type="EC" id="2.3.1.225" evidence="12"/>
<keyword evidence="7 12" id="KW-0472">Membrane</keyword>
<feature type="transmembrane region" description="Helical" evidence="12">
    <location>
        <begin position="434"/>
        <end position="454"/>
    </location>
</feature>